<evidence type="ECO:0000313" key="2">
    <source>
        <dbReference type="Proteomes" id="UP000050509"/>
    </source>
</evidence>
<gene>
    <name evidence="1" type="ORF">SE17_03400</name>
</gene>
<dbReference type="Proteomes" id="UP000050509">
    <property type="component" value="Unassembled WGS sequence"/>
</dbReference>
<name>A0A0P9DG01_9CHLR</name>
<organism evidence="1 2">
    <name type="scientific">Kouleothrix aurantiaca</name>
    <dbReference type="NCBI Taxonomy" id="186479"/>
    <lineage>
        <taxon>Bacteria</taxon>
        <taxon>Bacillati</taxon>
        <taxon>Chloroflexota</taxon>
        <taxon>Chloroflexia</taxon>
        <taxon>Chloroflexales</taxon>
        <taxon>Roseiflexineae</taxon>
        <taxon>Roseiflexaceae</taxon>
        <taxon>Kouleothrix</taxon>
    </lineage>
</organism>
<keyword evidence="2" id="KW-1185">Reference proteome</keyword>
<dbReference type="EMBL" id="LJCR01000049">
    <property type="protein sequence ID" value="KPV54491.1"/>
    <property type="molecule type" value="Genomic_DNA"/>
</dbReference>
<protein>
    <submittedName>
        <fullName evidence="1">Uncharacterized protein</fullName>
    </submittedName>
</protein>
<comment type="caution">
    <text evidence="1">The sequence shown here is derived from an EMBL/GenBank/DDBJ whole genome shotgun (WGS) entry which is preliminary data.</text>
</comment>
<proteinExistence type="predicted"/>
<dbReference type="AlphaFoldDB" id="A0A0P9DG01"/>
<reference evidence="1 2" key="1">
    <citation type="submission" date="2015-09" db="EMBL/GenBank/DDBJ databases">
        <title>Draft genome sequence of Kouleothrix aurantiaca JCM 19913.</title>
        <authorList>
            <person name="Hemp J."/>
        </authorList>
    </citation>
    <scope>NUCLEOTIDE SEQUENCE [LARGE SCALE GENOMIC DNA]</scope>
    <source>
        <strain evidence="1 2">COM-B</strain>
    </source>
</reference>
<sequence length="75" mass="8390">MRAVVVEDGAGTVDDALVALDFCDDCALDVERREGDLKVFYKATRNTLQPASTCHLSNRVIPKNRMANTEVYPFR</sequence>
<accession>A0A0P9DG01</accession>
<evidence type="ECO:0000313" key="1">
    <source>
        <dbReference type="EMBL" id="KPV54491.1"/>
    </source>
</evidence>